<keyword evidence="4 6" id="KW-1133">Transmembrane helix</keyword>
<feature type="transmembrane region" description="Helical" evidence="6">
    <location>
        <begin position="71"/>
        <end position="90"/>
    </location>
</feature>
<dbReference type="InterPro" id="IPR027379">
    <property type="entry name" value="CLS_N"/>
</dbReference>
<comment type="caution">
    <text evidence="9">The sequence shown here is derived from an EMBL/GenBank/DDBJ whole genome shotgun (WGS) entry which is preliminary data.</text>
</comment>
<protein>
    <recommendedName>
        <fullName evidence="8">Cardiolipin synthase N-terminal domain-containing protein</fullName>
    </recommendedName>
</protein>
<keyword evidence="2" id="KW-1003">Cell membrane</keyword>
<evidence type="ECO:0000313" key="9">
    <source>
        <dbReference type="EMBL" id="KAK5117278.1"/>
    </source>
</evidence>
<evidence type="ECO:0000259" key="8">
    <source>
        <dbReference type="Pfam" id="PF13396"/>
    </source>
</evidence>
<evidence type="ECO:0000256" key="2">
    <source>
        <dbReference type="ARBA" id="ARBA00022475"/>
    </source>
</evidence>
<dbReference type="Proteomes" id="UP001310890">
    <property type="component" value="Unassembled WGS sequence"/>
</dbReference>
<evidence type="ECO:0000313" key="10">
    <source>
        <dbReference type="Proteomes" id="UP001310890"/>
    </source>
</evidence>
<name>A0AAN7YS11_9PEZI</name>
<dbReference type="EMBL" id="JAVRRL010000005">
    <property type="protein sequence ID" value="KAK5117278.1"/>
    <property type="molecule type" value="Genomic_DNA"/>
</dbReference>
<organism evidence="9 10">
    <name type="scientific">Meristemomyces frigidus</name>
    <dbReference type="NCBI Taxonomy" id="1508187"/>
    <lineage>
        <taxon>Eukaryota</taxon>
        <taxon>Fungi</taxon>
        <taxon>Dikarya</taxon>
        <taxon>Ascomycota</taxon>
        <taxon>Pezizomycotina</taxon>
        <taxon>Dothideomycetes</taxon>
        <taxon>Dothideomycetidae</taxon>
        <taxon>Mycosphaerellales</taxon>
        <taxon>Teratosphaeriaceae</taxon>
        <taxon>Meristemomyces</taxon>
    </lineage>
</organism>
<evidence type="ECO:0000256" key="4">
    <source>
        <dbReference type="ARBA" id="ARBA00022989"/>
    </source>
</evidence>
<dbReference type="Pfam" id="PF13396">
    <property type="entry name" value="PLDc_N"/>
    <property type="match status" value="1"/>
</dbReference>
<keyword evidence="7" id="KW-0732">Signal</keyword>
<accession>A0AAN7YS11</accession>
<feature type="transmembrane region" description="Helical" evidence="6">
    <location>
        <begin position="42"/>
        <end position="59"/>
    </location>
</feature>
<keyword evidence="5 6" id="KW-0472">Membrane</keyword>
<dbReference type="GO" id="GO:0005886">
    <property type="term" value="C:plasma membrane"/>
    <property type="evidence" value="ECO:0007669"/>
    <property type="project" value="UniProtKB-SubCell"/>
</dbReference>
<feature type="chain" id="PRO_5042994838" description="Cardiolipin synthase N-terminal domain-containing protein" evidence="7">
    <location>
        <begin position="19"/>
        <end position="107"/>
    </location>
</feature>
<reference evidence="9" key="1">
    <citation type="submission" date="2023-08" db="EMBL/GenBank/DDBJ databases">
        <title>Black Yeasts Isolated from many extreme environments.</title>
        <authorList>
            <person name="Coleine C."/>
            <person name="Stajich J.E."/>
            <person name="Selbmann L."/>
        </authorList>
    </citation>
    <scope>NUCLEOTIDE SEQUENCE</scope>
    <source>
        <strain evidence="9">CCFEE 5401</strain>
    </source>
</reference>
<gene>
    <name evidence="9" type="ORF">LTR62_005895</name>
</gene>
<dbReference type="AlphaFoldDB" id="A0AAN7YS11"/>
<evidence type="ECO:0000256" key="6">
    <source>
        <dbReference type="SAM" id="Phobius"/>
    </source>
</evidence>
<sequence length="107" mass="11502">MFQLSLLIHFCLAALAAAAPIANGNAKVLGMNPSQQYGTGGGVLGFIVLILDIIVWIEVLKSNRPTLHKLLWALLVFVFPVGGVIIYYVFSDRAKWNAGSGGYEPIA</sequence>
<evidence type="ECO:0000256" key="7">
    <source>
        <dbReference type="SAM" id="SignalP"/>
    </source>
</evidence>
<feature type="domain" description="Cardiolipin synthase N-terminal" evidence="8">
    <location>
        <begin position="50"/>
        <end position="90"/>
    </location>
</feature>
<keyword evidence="3 6" id="KW-0812">Transmembrane</keyword>
<evidence type="ECO:0000256" key="3">
    <source>
        <dbReference type="ARBA" id="ARBA00022692"/>
    </source>
</evidence>
<comment type="subcellular location">
    <subcellularLocation>
        <location evidence="1">Cell membrane</location>
        <topology evidence="1">Multi-pass membrane protein</topology>
    </subcellularLocation>
</comment>
<feature type="signal peptide" evidence="7">
    <location>
        <begin position="1"/>
        <end position="18"/>
    </location>
</feature>
<proteinExistence type="predicted"/>
<evidence type="ECO:0000256" key="5">
    <source>
        <dbReference type="ARBA" id="ARBA00023136"/>
    </source>
</evidence>
<evidence type="ECO:0000256" key="1">
    <source>
        <dbReference type="ARBA" id="ARBA00004651"/>
    </source>
</evidence>